<accession>A0A0F4Z0W6</accession>
<organism evidence="1 2">
    <name type="scientific">Rasamsonia emersonii (strain ATCC 16479 / CBS 393.64 / IMI 116815)</name>
    <dbReference type="NCBI Taxonomy" id="1408163"/>
    <lineage>
        <taxon>Eukaryota</taxon>
        <taxon>Fungi</taxon>
        <taxon>Dikarya</taxon>
        <taxon>Ascomycota</taxon>
        <taxon>Pezizomycotina</taxon>
        <taxon>Eurotiomycetes</taxon>
        <taxon>Eurotiomycetidae</taxon>
        <taxon>Eurotiales</taxon>
        <taxon>Trichocomaceae</taxon>
        <taxon>Rasamsonia</taxon>
    </lineage>
</organism>
<gene>
    <name evidence="1" type="ORF">T310_2450</name>
</gene>
<name>A0A0F4Z0W6_RASE3</name>
<dbReference type="GO" id="GO:0020037">
    <property type="term" value="F:heme binding"/>
    <property type="evidence" value="ECO:0007669"/>
    <property type="project" value="InterPro"/>
</dbReference>
<dbReference type="AlphaFoldDB" id="A0A0F4Z0W6"/>
<evidence type="ECO:0000313" key="1">
    <source>
        <dbReference type="EMBL" id="KKA23523.1"/>
    </source>
</evidence>
<dbReference type="GO" id="GO:0005506">
    <property type="term" value="F:iron ion binding"/>
    <property type="evidence" value="ECO:0007669"/>
    <property type="project" value="InterPro"/>
</dbReference>
<dbReference type="EMBL" id="LASV01000099">
    <property type="protein sequence ID" value="KKA23523.1"/>
    <property type="molecule type" value="Genomic_DNA"/>
</dbReference>
<reference evidence="1 2" key="1">
    <citation type="submission" date="2015-04" db="EMBL/GenBank/DDBJ databases">
        <authorList>
            <person name="Heijne W.H."/>
            <person name="Fedorova N.D."/>
            <person name="Nierman W.C."/>
            <person name="Vollebregt A.W."/>
            <person name="Zhao Z."/>
            <person name="Wu L."/>
            <person name="Kumar M."/>
            <person name="Stam H."/>
            <person name="van den Berg M.A."/>
            <person name="Pel H.J."/>
        </authorList>
    </citation>
    <scope>NUCLEOTIDE SEQUENCE [LARGE SCALE GENOMIC DNA]</scope>
    <source>
        <strain evidence="1 2">CBS 393.64</strain>
    </source>
</reference>
<dbReference type="InterPro" id="IPR036396">
    <property type="entry name" value="Cyt_P450_sf"/>
</dbReference>
<keyword evidence="1" id="KW-0503">Monooxygenase</keyword>
<dbReference type="OrthoDB" id="1470350at2759"/>
<evidence type="ECO:0000313" key="2">
    <source>
        <dbReference type="Proteomes" id="UP000053958"/>
    </source>
</evidence>
<dbReference type="Proteomes" id="UP000053958">
    <property type="component" value="Unassembled WGS sequence"/>
</dbReference>
<proteinExistence type="predicted"/>
<comment type="caution">
    <text evidence="1">The sequence shown here is derived from an EMBL/GenBank/DDBJ whole genome shotgun (WGS) entry which is preliminary data.</text>
</comment>
<dbReference type="GO" id="GO:0004497">
    <property type="term" value="F:monooxygenase activity"/>
    <property type="evidence" value="ECO:0007669"/>
    <property type="project" value="UniProtKB-KW"/>
</dbReference>
<keyword evidence="2" id="KW-1185">Reference proteome</keyword>
<dbReference type="GeneID" id="25314801"/>
<dbReference type="SUPFAM" id="SSF48264">
    <property type="entry name" value="Cytochrome P450"/>
    <property type="match status" value="1"/>
</dbReference>
<dbReference type="Gene3D" id="1.10.630.10">
    <property type="entry name" value="Cytochrome P450"/>
    <property type="match status" value="1"/>
</dbReference>
<sequence>MFLSPLFAAASEIPHVYACFTGTGVAYVKRIHDRYESVVRIGPNSVSFDTATAIRHIYGRRPGKRGYAKDPDLYIMPPSGAAGIGESDDVNHARQRRYLAPAFSEKELNKRQYLI</sequence>
<dbReference type="GO" id="GO:0016705">
    <property type="term" value="F:oxidoreductase activity, acting on paired donors, with incorporation or reduction of molecular oxygen"/>
    <property type="evidence" value="ECO:0007669"/>
    <property type="project" value="InterPro"/>
</dbReference>
<dbReference type="RefSeq" id="XP_013330135.1">
    <property type="nucleotide sequence ID" value="XM_013474681.1"/>
</dbReference>
<protein>
    <submittedName>
        <fullName evidence="1">Sterigmatocystin biosynthesis monooxygenase stcF</fullName>
    </submittedName>
</protein>
<keyword evidence="1" id="KW-0560">Oxidoreductase</keyword>
<dbReference type="STRING" id="1408163.A0A0F4Z0W6"/>